<evidence type="ECO:0000256" key="1">
    <source>
        <dbReference type="SAM" id="SignalP"/>
    </source>
</evidence>
<gene>
    <name evidence="2" type="ORF">GCM10009098_24770</name>
</gene>
<feature type="signal peptide" evidence="1">
    <location>
        <begin position="1"/>
        <end position="18"/>
    </location>
</feature>
<sequence>MYKLSALFLLFTVASAAADNFSCVQSPKRTKACPNMLYRTAQLPGMAAPGLICICASDFAALLQQPQTEGEKVSQNMTRRQMEVIYGDKLQAVLDILQRKN</sequence>
<accession>A0ABP3NXS3</accession>
<feature type="chain" id="PRO_5045548537" evidence="1">
    <location>
        <begin position="19"/>
        <end position="101"/>
    </location>
</feature>
<proteinExistence type="predicted"/>
<keyword evidence="3" id="KW-1185">Reference proteome</keyword>
<evidence type="ECO:0000313" key="3">
    <source>
        <dbReference type="Proteomes" id="UP001501169"/>
    </source>
</evidence>
<comment type="caution">
    <text evidence="2">The sequence shown here is derived from an EMBL/GenBank/DDBJ whole genome shotgun (WGS) entry which is preliminary data.</text>
</comment>
<reference evidence="3" key="1">
    <citation type="journal article" date="2019" name="Int. J. Syst. Evol. Microbiol.">
        <title>The Global Catalogue of Microorganisms (GCM) 10K type strain sequencing project: providing services to taxonomists for standard genome sequencing and annotation.</title>
        <authorList>
            <consortium name="The Broad Institute Genomics Platform"/>
            <consortium name="The Broad Institute Genome Sequencing Center for Infectious Disease"/>
            <person name="Wu L."/>
            <person name="Ma J."/>
        </authorList>
    </citation>
    <scope>NUCLEOTIDE SEQUENCE [LARGE SCALE GENOMIC DNA]</scope>
    <source>
        <strain evidence="3">JCM 14331</strain>
    </source>
</reference>
<evidence type="ECO:0000313" key="2">
    <source>
        <dbReference type="EMBL" id="GAA0555972.1"/>
    </source>
</evidence>
<keyword evidence="1" id="KW-0732">Signal</keyword>
<protein>
    <submittedName>
        <fullName evidence="2">Uncharacterized protein</fullName>
    </submittedName>
</protein>
<dbReference type="RefSeq" id="WP_134056816.1">
    <property type="nucleotide sequence ID" value="NZ_BAAAEO010000004.1"/>
</dbReference>
<dbReference type="Proteomes" id="UP001501169">
    <property type="component" value="Unassembled WGS sequence"/>
</dbReference>
<name>A0ABP3NXS3_9GAMM</name>
<dbReference type="EMBL" id="BAAAEO010000004">
    <property type="protein sequence ID" value="GAA0555972.1"/>
    <property type="molecule type" value="Genomic_DNA"/>
</dbReference>
<organism evidence="2 3">
    <name type="scientific">Rheinheimera aquimaris</name>
    <dbReference type="NCBI Taxonomy" id="412437"/>
    <lineage>
        <taxon>Bacteria</taxon>
        <taxon>Pseudomonadati</taxon>
        <taxon>Pseudomonadota</taxon>
        <taxon>Gammaproteobacteria</taxon>
        <taxon>Chromatiales</taxon>
        <taxon>Chromatiaceae</taxon>
        <taxon>Rheinheimera</taxon>
    </lineage>
</organism>